<dbReference type="AlphaFoldDB" id="A0A7K1TK68"/>
<keyword evidence="4" id="KW-1185">Reference proteome</keyword>
<evidence type="ECO:0000313" key="4">
    <source>
        <dbReference type="Proteomes" id="UP000441336"/>
    </source>
</evidence>
<organism evidence="3 4">
    <name type="scientific">Hymenobacter ginkgonis</name>
    <dbReference type="NCBI Taxonomy" id="2682976"/>
    <lineage>
        <taxon>Bacteria</taxon>
        <taxon>Pseudomonadati</taxon>
        <taxon>Bacteroidota</taxon>
        <taxon>Cytophagia</taxon>
        <taxon>Cytophagales</taxon>
        <taxon>Hymenobacteraceae</taxon>
        <taxon>Hymenobacter</taxon>
    </lineage>
</organism>
<evidence type="ECO:0000313" key="3">
    <source>
        <dbReference type="EMBL" id="MVN78808.1"/>
    </source>
</evidence>
<dbReference type="Pfam" id="PF00072">
    <property type="entry name" value="Response_reg"/>
    <property type="match status" value="1"/>
</dbReference>
<comment type="caution">
    <text evidence="3">The sequence shown here is derived from an EMBL/GenBank/DDBJ whole genome shotgun (WGS) entry which is preliminary data.</text>
</comment>
<feature type="domain" description="Response regulatory" evidence="2">
    <location>
        <begin position="1"/>
        <end position="77"/>
    </location>
</feature>
<reference evidence="3 4" key="1">
    <citation type="submission" date="2019-12" db="EMBL/GenBank/DDBJ databases">
        <title>Hymenobacter sp. HMF4947 Genome sequencing and assembly.</title>
        <authorList>
            <person name="Kang H."/>
            <person name="Cha I."/>
            <person name="Kim H."/>
            <person name="Joh K."/>
        </authorList>
    </citation>
    <scope>NUCLEOTIDE SEQUENCE [LARGE SCALE GENOMIC DNA]</scope>
    <source>
        <strain evidence="3 4">HMF4947</strain>
    </source>
</reference>
<dbReference type="InterPro" id="IPR001789">
    <property type="entry name" value="Sig_transdc_resp-reg_receiver"/>
</dbReference>
<name>A0A7K1TK68_9BACT</name>
<evidence type="ECO:0000256" key="1">
    <source>
        <dbReference type="PROSITE-ProRule" id="PRU00169"/>
    </source>
</evidence>
<accession>A0A7K1TK68</accession>
<dbReference type="InterPro" id="IPR011006">
    <property type="entry name" value="CheY-like_superfamily"/>
</dbReference>
<dbReference type="PROSITE" id="PS50110">
    <property type="entry name" value="RESPONSE_REGULATORY"/>
    <property type="match status" value="1"/>
</dbReference>
<dbReference type="EMBL" id="WQKZ01000007">
    <property type="protein sequence ID" value="MVN78808.1"/>
    <property type="molecule type" value="Genomic_DNA"/>
</dbReference>
<dbReference type="RefSeq" id="WP_157569469.1">
    <property type="nucleotide sequence ID" value="NZ_WQKZ01000007.1"/>
</dbReference>
<evidence type="ECO:0000259" key="2">
    <source>
        <dbReference type="PROSITE" id="PS50110"/>
    </source>
</evidence>
<gene>
    <name evidence="3" type="ORF">GO988_20945</name>
</gene>
<dbReference type="SUPFAM" id="SSF52172">
    <property type="entry name" value="CheY-like"/>
    <property type="match status" value="1"/>
</dbReference>
<feature type="modified residue" description="4-aspartylphosphate" evidence="1">
    <location>
        <position position="33"/>
    </location>
</feature>
<keyword evidence="1" id="KW-0597">Phosphoprotein</keyword>
<dbReference type="Gene3D" id="3.40.50.2300">
    <property type="match status" value="1"/>
</dbReference>
<proteinExistence type="predicted"/>
<sequence length="77" mass="8484">MVSGRQLAVDGRQLLVEALHLLVPPRPLLVLLDLQMPVMDGLAFLAHQCQLSLAFQQTMTVIVLTAAHESEQQVLVQ</sequence>
<protein>
    <submittedName>
        <fullName evidence="3">Response regulator</fullName>
    </submittedName>
</protein>
<dbReference type="Proteomes" id="UP000441336">
    <property type="component" value="Unassembled WGS sequence"/>
</dbReference>
<dbReference type="GO" id="GO:0000160">
    <property type="term" value="P:phosphorelay signal transduction system"/>
    <property type="evidence" value="ECO:0007669"/>
    <property type="project" value="InterPro"/>
</dbReference>